<dbReference type="RefSeq" id="WP_189335199.1">
    <property type="nucleotide sequence ID" value="NZ_AP023356.1"/>
</dbReference>
<evidence type="ECO:0000256" key="1">
    <source>
        <dbReference type="SAM" id="Phobius"/>
    </source>
</evidence>
<evidence type="ECO:0000313" key="3">
    <source>
        <dbReference type="Proteomes" id="UP000676967"/>
    </source>
</evidence>
<dbReference type="EMBL" id="AP023356">
    <property type="protein sequence ID" value="BCJ40583.1"/>
    <property type="molecule type" value="Genomic_DNA"/>
</dbReference>
<dbReference type="Proteomes" id="UP000676967">
    <property type="component" value="Chromosome"/>
</dbReference>
<keyword evidence="1" id="KW-1133">Transmembrane helix</keyword>
<organism evidence="2 3">
    <name type="scientific">Actinoplanes ianthinogenes</name>
    <dbReference type="NCBI Taxonomy" id="122358"/>
    <lineage>
        <taxon>Bacteria</taxon>
        <taxon>Bacillati</taxon>
        <taxon>Actinomycetota</taxon>
        <taxon>Actinomycetes</taxon>
        <taxon>Micromonosporales</taxon>
        <taxon>Micromonosporaceae</taxon>
        <taxon>Actinoplanes</taxon>
    </lineage>
</organism>
<proteinExistence type="predicted"/>
<name>A0ABN6C7Y8_9ACTN</name>
<feature type="transmembrane region" description="Helical" evidence="1">
    <location>
        <begin position="41"/>
        <end position="61"/>
    </location>
</feature>
<evidence type="ECO:0000313" key="2">
    <source>
        <dbReference type="EMBL" id="BCJ40583.1"/>
    </source>
</evidence>
<gene>
    <name evidence="2" type="ORF">Aiant_12400</name>
</gene>
<keyword evidence="3" id="KW-1185">Reference proteome</keyword>
<keyword evidence="1" id="KW-0812">Transmembrane</keyword>
<sequence length="253" mass="26522">MEENEFRDALHTVLTLSPEPPPMASATTIAAGKRAERRRTVLACAGVVVVLAAVAVVPARYPGTDPAPIEAVAPAPSADGQPDGDADTGHHYLIAQKLVNVLLTKVPTGYQASLGRFGDGNSLARTDVVNGVWSYVTTVKITKGGSAGELAAELHEPDKRPTDPCALTASFWGGAATCQVRKVGSAVVGVATATDALHQYEQWVAYRYPDGGVVVVGQDRDSSFEAIPSLAELPFTATELARLATDPEFRVTS</sequence>
<protein>
    <submittedName>
        <fullName evidence="2">Uncharacterized protein</fullName>
    </submittedName>
</protein>
<reference evidence="2 3" key="1">
    <citation type="submission" date="2020-08" db="EMBL/GenBank/DDBJ databases">
        <title>Whole genome shotgun sequence of Actinoplanes ianthinogenes NBRC 13996.</title>
        <authorList>
            <person name="Komaki H."/>
            <person name="Tamura T."/>
        </authorList>
    </citation>
    <scope>NUCLEOTIDE SEQUENCE [LARGE SCALE GENOMIC DNA]</scope>
    <source>
        <strain evidence="2 3">NBRC 13996</strain>
    </source>
</reference>
<keyword evidence="1" id="KW-0472">Membrane</keyword>
<accession>A0ABN6C7Y8</accession>